<dbReference type="PROSITE" id="PS00221">
    <property type="entry name" value="MIP"/>
    <property type="match status" value="1"/>
</dbReference>
<dbReference type="SUPFAM" id="SSF81338">
    <property type="entry name" value="Aquaporin-like"/>
    <property type="match status" value="1"/>
</dbReference>
<dbReference type="InterPro" id="IPR023271">
    <property type="entry name" value="Aquaporin-like"/>
</dbReference>
<keyword evidence="4 9" id="KW-0812">Transmembrane</keyword>
<evidence type="ECO:0000256" key="7">
    <source>
        <dbReference type="ARBA" id="ARBA00023136"/>
    </source>
</evidence>
<proteinExistence type="inferred from homology"/>
<evidence type="ECO:0000256" key="4">
    <source>
        <dbReference type="ARBA" id="ARBA00022692"/>
    </source>
</evidence>
<feature type="transmembrane region" description="Helical" evidence="10">
    <location>
        <begin position="20"/>
        <end position="42"/>
    </location>
</feature>
<dbReference type="GO" id="GO:0015250">
    <property type="term" value="F:water channel activity"/>
    <property type="evidence" value="ECO:0007669"/>
    <property type="project" value="TreeGrafter"/>
</dbReference>
<organism evidence="11 12">
    <name type="scientific">Acorus gramineus</name>
    <name type="common">Dwarf sweet flag</name>
    <dbReference type="NCBI Taxonomy" id="55184"/>
    <lineage>
        <taxon>Eukaryota</taxon>
        <taxon>Viridiplantae</taxon>
        <taxon>Streptophyta</taxon>
        <taxon>Embryophyta</taxon>
        <taxon>Tracheophyta</taxon>
        <taxon>Spermatophyta</taxon>
        <taxon>Magnoliopsida</taxon>
        <taxon>Liliopsida</taxon>
        <taxon>Acoraceae</taxon>
        <taxon>Acorus</taxon>
    </lineage>
</organism>
<keyword evidence="3" id="KW-0926">Vacuole</keyword>
<comment type="subcellular location">
    <subcellularLocation>
        <location evidence="1">Vacuole membrane</location>
        <topology evidence="1">Multi-pass membrane protein</topology>
    </subcellularLocation>
</comment>
<evidence type="ECO:0000256" key="2">
    <source>
        <dbReference type="ARBA" id="ARBA00022448"/>
    </source>
</evidence>
<dbReference type="GO" id="GO:0005774">
    <property type="term" value="C:vacuolar membrane"/>
    <property type="evidence" value="ECO:0007669"/>
    <property type="project" value="UniProtKB-SubCell"/>
</dbReference>
<evidence type="ECO:0000256" key="5">
    <source>
        <dbReference type="ARBA" id="ARBA00022737"/>
    </source>
</evidence>
<sequence>MASTTKTHFKNCLTSSALRSYLAEFISTFFYVFSAVGSIISSRKLTPYAESDPTTLVATAAAQAFAYSVSVYMAAEASGGHVNPAVTFGLAVGGHVSIPTAIFYWAVQLVSATLACLLLHVSTAGQAIPTTVIAPEMTGFGGAVLEGVVTFVLVYAVYAAGDASKGPQSPTAAGRVAAAAGLVVGANVLALGAFTGGSMNPARSFGPAMISGDFKNHGVYWAGPLIGAGAAALVYQNVFFPSRSDEESMHGVVEAVVVV</sequence>
<dbReference type="EMBL" id="JAUJYN010000010">
    <property type="protein sequence ID" value="KAK1261936.1"/>
    <property type="molecule type" value="Genomic_DNA"/>
</dbReference>
<dbReference type="PANTHER" id="PTHR45665:SF27">
    <property type="entry name" value="AQUAPORIN TIP5-1-RELATED"/>
    <property type="match status" value="1"/>
</dbReference>
<evidence type="ECO:0000313" key="11">
    <source>
        <dbReference type="EMBL" id="KAK1261936.1"/>
    </source>
</evidence>
<dbReference type="Gene3D" id="1.20.1080.10">
    <property type="entry name" value="Glycerol uptake facilitator protein"/>
    <property type="match status" value="1"/>
</dbReference>
<feature type="transmembrane region" description="Helical" evidence="10">
    <location>
        <begin position="172"/>
        <end position="199"/>
    </location>
</feature>
<keyword evidence="2 9" id="KW-0813">Transport</keyword>
<evidence type="ECO:0000256" key="9">
    <source>
        <dbReference type="RuleBase" id="RU000477"/>
    </source>
</evidence>
<dbReference type="Proteomes" id="UP001179952">
    <property type="component" value="Unassembled WGS sequence"/>
</dbReference>
<reference evidence="11" key="2">
    <citation type="submission" date="2023-06" db="EMBL/GenBank/DDBJ databases">
        <authorList>
            <person name="Ma L."/>
            <person name="Liu K.-W."/>
            <person name="Li Z."/>
            <person name="Hsiao Y.-Y."/>
            <person name="Qi Y."/>
            <person name="Fu T."/>
            <person name="Tang G."/>
            <person name="Zhang D."/>
            <person name="Sun W.-H."/>
            <person name="Liu D.-K."/>
            <person name="Li Y."/>
            <person name="Chen G.-Z."/>
            <person name="Liu X.-D."/>
            <person name="Liao X.-Y."/>
            <person name="Jiang Y.-T."/>
            <person name="Yu X."/>
            <person name="Hao Y."/>
            <person name="Huang J."/>
            <person name="Zhao X.-W."/>
            <person name="Ke S."/>
            <person name="Chen Y.-Y."/>
            <person name="Wu W.-L."/>
            <person name="Hsu J.-L."/>
            <person name="Lin Y.-F."/>
            <person name="Huang M.-D."/>
            <person name="Li C.-Y."/>
            <person name="Huang L."/>
            <person name="Wang Z.-W."/>
            <person name="Zhao X."/>
            <person name="Zhong W.-Y."/>
            <person name="Peng D.-H."/>
            <person name="Ahmad S."/>
            <person name="Lan S."/>
            <person name="Zhang J.-S."/>
            <person name="Tsai W.-C."/>
            <person name="Van De Peer Y."/>
            <person name="Liu Z.-J."/>
        </authorList>
    </citation>
    <scope>NUCLEOTIDE SEQUENCE</scope>
    <source>
        <strain evidence="11">SCP</strain>
        <tissue evidence="11">Leaves</tissue>
    </source>
</reference>
<keyword evidence="7 10" id="KW-0472">Membrane</keyword>
<feature type="transmembrane region" description="Helical" evidence="10">
    <location>
        <begin position="54"/>
        <end position="75"/>
    </location>
</feature>
<protein>
    <submittedName>
        <fullName evidence="11">Aquaporin TIP5-1</fullName>
    </submittedName>
</protein>
<evidence type="ECO:0000313" key="12">
    <source>
        <dbReference type="Proteomes" id="UP001179952"/>
    </source>
</evidence>
<dbReference type="AlphaFoldDB" id="A0AAV9AD93"/>
<reference evidence="11" key="1">
    <citation type="journal article" date="2023" name="Nat. Commun.">
        <title>Diploid and tetraploid genomes of Acorus and the evolution of monocots.</title>
        <authorList>
            <person name="Ma L."/>
            <person name="Liu K.W."/>
            <person name="Li Z."/>
            <person name="Hsiao Y.Y."/>
            <person name="Qi Y."/>
            <person name="Fu T."/>
            <person name="Tang G.D."/>
            <person name="Zhang D."/>
            <person name="Sun W.H."/>
            <person name="Liu D.K."/>
            <person name="Li Y."/>
            <person name="Chen G.Z."/>
            <person name="Liu X.D."/>
            <person name="Liao X.Y."/>
            <person name="Jiang Y.T."/>
            <person name="Yu X."/>
            <person name="Hao Y."/>
            <person name="Huang J."/>
            <person name="Zhao X.W."/>
            <person name="Ke S."/>
            <person name="Chen Y.Y."/>
            <person name="Wu W.L."/>
            <person name="Hsu J.L."/>
            <person name="Lin Y.F."/>
            <person name="Huang M.D."/>
            <person name="Li C.Y."/>
            <person name="Huang L."/>
            <person name="Wang Z.W."/>
            <person name="Zhao X."/>
            <person name="Zhong W.Y."/>
            <person name="Peng D.H."/>
            <person name="Ahmad S."/>
            <person name="Lan S."/>
            <person name="Zhang J.S."/>
            <person name="Tsai W.C."/>
            <person name="Van de Peer Y."/>
            <person name="Liu Z.J."/>
        </authorList>
    </citation>
    <scope>NUCLEOTIDE SEQUENCE</scope>
    <source>
        <strain evidence="11">SCP</strain>
    </source>
</reference>
<dbReference type="Pfam" id="PF00230">
    <property type="entry name" value="MIP"/>
    <property type="match status" value="1"/>
</dbReference>
<dbReference type="FunFam" id="1.20.1080.10:FF:000017">
    <property type="entry name" value="Probable aquaporin TIP5-1"/>
    <property type="match status" value="1"/>
</dbReference>
<dbReference type="InterPro" id="IPR022357">
    <property type="entry name" value="MIP_CS"/>
</dbReference>
<comment type="caution">
    <text evidence="11">The sequence shown here is derived from an EMBL/GenBank/DDBJ whole genome shotgun (WGS) entry which is preliminary data.</text>
</comment>
<keyword evidence="5" id="KW-0677">Repeat</keyword>
<evidence type="ECO:0000256" key="10">
    <source>
        <dbReference type="SAM" id="Phobius"/>
    </source>
</evidence>
<feature type="transmembrane region" description="Helical" evidence="10">
    <location>
        <begin position="140"/>
        <end position="160"/>
    </location>
</feature>
<comment type="similarity">
    <text evidence="8">Belongs to the MIP/aquaporin (TC 1.A.8) family. TIP (TC 1.A.8.10) subfamily.</text>
</comment>
<evidence type="ECO:0000256" key="8">
    <source>
        <dbReference type="ARBA" id="ARBA00038477"/>
    </source>
</evidence>
<name>A0AAV9AD93_ACOGR</name>
<gene>
    <name evidence="11" type="ORF">QJS04_geneDACA018455</name>
</gene>
<keyword evidence="6 10" id="KW-1133">Transmembrane helix</keyword>
<dbReference type="PRINTS" id="PR00783">
    <property type="entry name" value="MINTRINSICP"/>
</dbReference>
<evidence type="ECO:0000256" key="3">
    <source>
        <dbReference type="ARBA" id="ARBA00022554"/>
    </source>
</evidence>
<feature type="transmembrane region" description="Helical" evidence="10">
    <location>
        <begin position="219"/>
        <end position="240"/>
    </location>
</feature>
<keyword evidence="12" id="KW-1185">Reference proteome</keyword>
<dbReference type="InterPro" id="IPR000425">
    <property type="entry name" value="MIP"/>
</dbReference>
<accession>A0AAV9AD93</accession>
<evidence type="ECO:0000256" key="6">
    <source>
        <dbReference type="ARBA" id="ARBA00022989"/>
    </source>
</evidence>
<evidence type="ECO:0000256" key="1">
    <source>
        <dbReference type="ARBA" id="ARBA00004128"/>
    </source>
</evidence>
<dbReference type="PANTHER" id="PTHR45665">
    <property type="entry name" value="AQUAPORIN-8"/>
    <property type="match status" value="1"/>
</dbReference>
<dbReference type="InterPro" id="IPR034294">
    <property type="entry name" value="Aquaporin_transptr"/>
</dbReference>